<proteinExistence type="predicted"/>
<organism evidence="3 4">
    <name type="scientific">Thyridium curvatum</name>
    <dbReference type="NCBI Taxonomy" id="1093900"/>
    <lineage>
        <taxon>Eukaryota</taxon>
        <taxon>Fungi</taxon>
        <taxon>Dikarya</taxon>
        <taxon>Ascomycota</taxon>
        <taxon>Pezizomycotina</taxon>
        <taxon>Sordariomycetes</taxon>
        <taxon>Sordariomycetidae</taxon>
        <taxon>Thyridiales</taxon>
        <taxon>Thyridiaceae</taxon>
        <taxon>Thyridium</taxon>
    </lineage>
</organism>
<comment type="caution">
    <text evidence="3">The sequence shown here is derived from an EMBL/GenBank/DDBJ whole genome shotgun (WGS) entry which is preliminary data.</text>
</comment>
<accession>A0A507AQ18</accession>
<keyword evidence="2" id="KW-0812">Transmembrane</keyword>
<feature type="compositionally biased region" description="Basic and acidic residues" evidence="1">
    <location>
        <begin position="34"/>
        <end position="53"/>
    </location>
</feature>
<dbReference type="PANTHER" id="PTHR39400">
    <property type="entry name" value="YALI0E29227P"/>
    <property type="match status" value="1"/>
</dbReference>
<dbReference type="RefSeq" id="XP_030988650.1">
    <property type="nucleotide sequence ID" value="XM_031133862.1"/>
</dbReference>
<feature type="region of interest" description="Disordered" evidence="1">
    <location>
        <begin position="25"/>
        <end position="326"/>
    </location>
</feature>
<dbReference type="GeneID" id="41978610"/>
<feature type="compositionally biased region" description="Low complexity" evidence="1">
    <location>
        <begin position="90"/>
        <end position="100"/>
    </location>
</feature>
<evidence type="ECO:0000256" key="1">
    <source>
        <dbReference type="SAM" id="MobiDB-lite"/>
    </source>
</evidence>
<feature type="transmembrane region" description="Helical" evidence="2">
    <location>
        <begin position="345"/>
        <end position="373"/>
    </location>
</feature>
<dbReference type="EMBL" id="SKBQ01000099">
    <property type="protein sequence ID" value="TPX06939.1"/>
    <property type="molecule type" value="Genomic_DNA"/>
</dbReference>
<keyword evidence="2" id="KW-0472">Membrane</keyword>
<sequence length="430" mass="45689">MSSLVQSGKACFAANAGAPCVILQTTGPSIPPDLARRPENAAHETSKKMEPPHHSPLAAEAHPPSQQPQPPLSSLSSSSSPSSDHKRAPSSSGAGSGLLSRFPFMRSNPDSHRSHNHSSSSRHDGDDEPSMKAAPGSLATAMQQQQQKTRRRRGSLRKVALLGRGAARERRDSKSSDAKKVDMAQIDGSPPTSVPAAALADIDTLGLGISDITPRPSMDGYASRSSSSAPSLPPPLVVQPLGSSTTSEGSDLPATSPTISYSTTDEEDALHMGGAPQSEQDQPRPGLLSSGSESYFGNGGAAAGRVPLQRRRSDQRAKSPLSLSNLATPMPAGSDGDWDYSETEWWGWVVLVVTWLVFVVGMGSCFGVWSWAWDVGTTPYAPPELEDDPTLPIVGYYPALIILTCVMAWVWVVIAWIGMKYFRHARMSGD</sequence>
<reference evidence="3 4" key="1">
    <citation type="submission" date="2019-06" db="EMBL/GenBank/DDBJ databases">
        <title>Draft genome sequence of the filamentous fungus Phialemoniopsis curvata isolated from diesel fuel.</title>
        <authorList>
            <person name="Varaljay V.A."/>
            <person name="Lyon W.J."/>
            <person name="Crouch A.L."/>
            <person name="Drake C.E."/>
            <person name="Hollomon J.M."/>
            <person name="Nadeau L.J."/>
            <person name="Nunn H.S."/>
            <person name="Stevenson B.S."/>
            <person name="Bojanowski C.L."/>
            <person name="Crookes-Goodson W.J."/>
        </authorList>
    </citation>
    <scope>NUCLEOTIDE SEQUENCE [LARGE SCALE GENOMIC DNA]</scope>
    <source>
        <strain evidence="3 4">D216</strain>
    </source>
</reference>
<evidence type="ECO:0000313" key="3">
    <source>
        <dbReference type="EMBL" id="TPX06939.1"/>
    </source>
</evidence>
<gene>
    <name evidence="3" type="ORF">E0L32_011163</name>
</gene>
<dbReference type="Pfam" id="PF15159">
    <property type="entry name" value="PIG-Y"/>
    <property type="match status" value="1"/>
</dbReference>
<dbReference type="STRING" id="1093900.A0A507AQ18"/>
<name>A0A507AQ18_9PEZI</name>
<feature type="compositionally biased region" description="Basic and acidic residues" evidence="1">
    <location>
        <begin position="166"/>
        <end position="182"/>
    </location>
</feature>
<feature type="compositionally biased region" description="Polar residues" evidence="1">
    <location>
        <begin position="245"/>
        <end position="263"/>
    </location>
</feature>
<evidence type="ECO:0000313" key="4">
    <source>
        <dbReference type="Proteomes" id="UP000319257"/>
    </source>
</evidence>
<dbReference type="Proteomes" id="UP000319257">
    <property type="component" value="Unassembled WGS sequence"/>
</dbReference>
<feature type="compositionally biased region" description="Low complexity" evidence="1">
    <location>
        <begin position="72"/>
        <end position="82"/>
    </location>
</feature>
<evidence type="ECO:0000256" key="2">
    <source>
        <dbReference type="SAM" id="Phobius"/>
    </source>
</evidence>
<dbReference type="InterPro" id="IPR029164">
    <property type="entry name" value="PIG-Y"/>
</dbReference>
<feature type="transmembrane region" description="Helical" evidence="2">
    <location>
        <begin position="393"/>
        <end position="417"/>
    </location>
</feature>
<dbReference type="InParanoid" id="A0A507AQ18"/>
<dbReference type="PANTHER" id="PTHR39400:SF1">
    <property type="entry name" value="PIG-P DOMAIN-CONTAINING PROTEIN"/>
    <property type="match status" value="1"/>
</dbReference>
<keyword evidence="4" id="KW-1185">Reference proteome</keyword>
<dbReference type="OrthoDB" id="2157498at2759"/>
<keyword evidence="2" id="KW-1133">Transmembrane helix</keyword>
<dbReference type="AlphaFoldDB" id="A0A507AQ18"/>
<protein>
    <submittedName>
        <fullName evidence="3">Uncharacterized protein</fullName>
    </submittedName>
</protein>